<dbReference type="GO" id="GO:0003700">
    <property type="term" value="F:DNA-binding transcription factor activity"/>
    <property type="evidence" value="ECO:0007669"/>
    <property type="project" value="TreeGrafter"/>
</dbReference>
<feature type="domain" description="HTH myb-type" evidence="5">
    <location>
        <begin position="25"/>
        <end position="79"/>
    </location>
</feature>
<comment type="subcellular location">
    <subcellularLocation>
        <location evidence="1">Nucleus</location>
    </subcellularLocation>
</comment>
<dbReference type="EMBL" id="MU005789">
    <property type="protein sequence ID" value="KAF2703148.1"/>
    <property type="molecule type" value="Genomic_DNA"/>
</dbReference>
<sequence>WTEIAAVLPNRSRKSIKHAVQAKYHSNKGGGGWTEEEDKKLKEVYDEYPNQWTLIAERMGNRDARSCQARWIDYGQLGLKRVTQKWSSEEEQKLRQAVE</sequence>
<dbReference type="SUPFAM" id="SSF46689">
    <property type="entry name" value="Homeodomain-like"/>
    <property type="match status" value="1"/>
</dbReference>
<dbReference type="CDD" id="cd00167">
    <property type="entry name" value="SANT"/>
    <property type="match status" value="1"/>
</dbReference>
<evidence type="ECO:0000259" key="4">
    <source>
        <dbReference type="PROSITE" id="PS50090"/>
    </source>
</evidence>
<keyword evidence="2" id="KW-0238">DNA-binding</keyword>
<name>A0A6G1JRH4_9PLEO</name>
<evidence type="ECO:0000256" key="1">
    <source>
        <dbReference type="ARBA" id="ARBA00004123"/>
    </source>
</evidence>
<dbReference type="Pfam" id="PF00249">
    <property type="entry name" value="Myb_DNA-binding"/>
    <property type="match status" value="1"/>
</dbReference>
<dbReference type="PROSITE" id="PS51294">
    <property type="entry name" value="HTH_MYB"/>
    <property type="match status" value="1"/>
</dbReference>
<feature type="non-terminal residue" evidence="6">
    <location>
        <position position="1"/>
    </location>
</feature>
<dbReference type="AlphaFoldDB" id="A0A6G1JRH4"/>
<organism evidence="6 7">
    <name type="scientific">Pleomassaria siparia CBS 279.74</name>
    <dbReference type="NCBI Taxonomy" id="1314801"/>
    <lineage>
        <taxon>Eukaryota</taxon>
        <taxon>Fungi</taxon>
        <taxon>Dikarya</taxon>
        <taxon>Ascomycota</taxon>
        <taxon>Pezizomycotina</taxon>
        <taxon>Dothideomycetes</taxon>
        <taxon>Pleosporomycetidae</taxon>
        <taxon>Pleosporales</taxon>
        <taxon>Pleomassariaceae</taxon>
        <taxon>Pleomassaria</taxon>
    </lineage>
</organism>
<keyword evidence="7" id="KW-1185">Reference proteome</keyword>
<dbReference type="InterPro" id="IPR017930">
    <property type="entry name" value="Myb_dom"/>
</dbReference>
<evidence type="ECO:0000256" key="3">
    <source>
        <dbReference type="ARBA" id="ARBA00023242"/>
    </source>
</evidence>
<feature type="domain" description="Myb-like" evidence="4">
    <location>
        <begin position="25"/>
        <end position="75"/>
    </location>
</feature>
<dbReference type="PROSITE" id="PS50090">
    <property type="entry name" value="MYB_LIKE"/>
    <property type="match status" value="1"/>
</dbReference>
<dbReference type="OrthoDB" id="39591at2759"/>
<proteinExistence type="predicted"/>
<evidence type="ECO:0000256" key="2">
    <source>
        <dbReference type="ARBA" id="ARBA00023125"/>
    </source>
</evidence>
<dbReference type="InterPro" id="IPR009057">
    <property type="entry name" value="Homeodomain-like_sf"/>
</dbReference>
<evidence type="ECO:0000313" key="6">
    <source>
        <dbReference type="EMBL" id="KAF2703148.1"/>
    </source>
</evidence>
<protein>
    <recommendedName>
        <fullName evidence="8">Homeodomain-like protein</fullName>
    </recommendedName>
</protein>
<dbReference type="InterPro" id="IPR001005">
    <property type="entry name" value="SANT/Myb"/>
</dbReference>
<evidence type="ECO:0000259" key="5">
    <source>
        <dbReference type="PROSITE" id="PS51294"/>
    </source>
</evidence>
<evidence type="ECO:0000313" key="7">
    <source>
        <dbReference type="Proteomes" id="UP000799428"/>
    </source>
</evidence>
<feature type="non-terminal residue" evidence="6">
    <location>
        <position position="99"/>
    </location>
</feature>
<dbReference type="GO" id="GO:0005634">
    <property type="term" value="C:nucleus"/>
    <property type="evidence" value="ECO:0007669"/>
    <property type="project" value="UniProtKB-SubCell"/>
</dbReference>
<dbReference type="PANTHER" id="PTHR46380:SF2">
    <property type="entry name" value="CYCLIN-D-BINDING MYB-LIKE TRANSCRIPTION FACTOR 1"/>
    <property type="match status" value="1"/>
</dbReference>
<reference evidence="6" key="1">
    <citation type="journal article" date="2020" name="Stud. Mycol.">
        <title>101 Dothideomycetes genomes: a test case for predicting lifestyles and emergence of pathogens.</title>
        <authorList>
            <person name="Haridas S."/>
            <person name="Albert R."/>
            <person name="Binder M."/>
            <person name="Bloem J."/>
            <person name="Labutti K."/>
            <person name="Salamov A."/>
            <person name="Andreopoulos B."/>
            <person name="Baker S."/>
            <person name="Barry K."/>
            <person name="Bills G."/>
            <person name="Bluhm B."/>
            <person name="Cannon C."/>
            <person name="Castanera R."/>
            <person name="Culley D."/>
            <person name="Daum C."/>
            <person name="Ezra D."/>
            <person name="Gonzalez J."/>
            <person name="Henrissat B."/>
            <person name="Kuo A."/>
            <person name="Liang C."/>
            <person name="Lipzen A."/>
            <person name="Lutzoni F."/>
            <person name="Magnuson J."/>
            <person name="Mondo S."/>
            <person name="Nolan M."/>
            <person name="Ohm R."/>
            <person name="Pangilinan J."/>
            <person name="Park H.-J."/>
            <person name="Ramirez L."/>
            <person name="Alfaro M."/>
            <person name="Sun H."/>
            <person name="Tritt A."/>
            <person name="Yoshinaga Y."/>
            <person name="Zwiers L.-H."/>
            <person name="Turgeon B."/>
            <person name="Goodwin S."/>
            <person name="Spatafora J."/>
            <person name="Crous P."/>
            <person name="Grigoriev I."/>
        </authorList>
    </citation>
    <scope>NUCLEOTIDE SEQUENCE</scope>
    <source>
        <strain evidence="6">CBS 279.74</strain>
    </source>
</reference>
<dbReference type="SMART" id="SM00717">
    <property type="entry name" value="SANT"/>
    <property type="match status" value="1"/>
</dbReference>
<dbReference type="PANTHER" id="PTHR46380">
    <property type="entry name" value="CYCLIN-D-BINDING MYB-LIKE TRANSCRIPTION FACTOR 1"/>
    <property type="match status" value="1"/>
</dbReference>
<dbReference type="Gene3D" id="1.10.10.60">
    <property type="entry name" value="Homeodomain-like"/>
    <property type="match status" value="1"/>
</dbReference>
<evidence type="ECO:0008006" key="8">
    <source>
        <dbReference type="Google" id="ProtNLM"/>
    </source>
</evidence>
<dbReference type="GO" id="GO:0000976">
    <property type="term" value="F:transcription cis-regulatory region binding"/>
    <property type="evidence" value="ECO:0007669"/>
    <property type="project" value="TreeGrafter"/>
</dbReference>
<dbReference type="InterPro" id="IPR051651">
    <property type="entry name" value="DMTF1_DNA-bind_reg"/>
</dbReference>
<gene>
    <name evidence="6" type="ORF">K504DRAFT_364813</name>
</gene>
<accession>A0A6G1JRH4</accession>
<dbReference type="Proteomes" id="UP000799428">
    <property type="component" value="Unassembled WGS sequence"/>
</dbReference>
<keyword evidence="3" id="KW-0539">Nucleus</keyword>